<reference evidence="1 2" key="1">
    <citation type="journal article" date="2012" name="Genome Res.">
        <title>Genomic basis of endosymbiont-conferred protection against an insect parasitoid.</title>
        <authorList>
            <person name="Hansen A.K."/>
            <person name="Vorburger C."/>
            <person name="Moran N.A."/>
        </authorList>
    </citation>
    <scope>NUCLEOTIDE SEQUENCE [LARGE SCALE GENOMIC DNA]</scope>
    <source>
        <strain evidence="2">R5.15</strain>
    </source>
</reference>
<name>G2H1M0_9ENTR</name>
<gene>
    <name evidence="1" type="ORF">Rin_00019630</name>
</gene>
<dbReference type="Proteomes" id="UP000004116">
    <property type="component" value="Unassembled WGS sequence"/>
</dbReference>
<protein>
    <submittedName>
        <fullName evidence="1">Uncharacterized protein</fullName>
    </submittedName>
</protein>
<proteinExistence type="predicted"/>
<sequence>MSILLAKHPLSDYQDAARYNVLSQAIENKNLQMLTVLLEAGADPNEKNLLTNTSILEEAVLSGDPLLVSKLLEYQAKDDRANALMLAIKQGNIPMVEVLVSPSVAHYHHHSDTPINIYEEALALADKQPLSSDIIRILEQNKAHLTTLLPAQTIAYLFRRDVMSATRLHSHISAVGIDTLGLPLYLQIYADLDKLHTTTAAEQIEIAFVLLKNIDFHLNYLRDDIASSGLSVISTLQNQINQVLFTHLPSDPLRKNILDMMKLQPLLAADIYQSVLKHPPATRLAFINFIFGRMMDDIYCDVPVPFRHSRYLFPHAGRKNFWHIKLEGFSGSVPNAEALGFKAVYHFPFSGEFHGLDTVLANEQGIGALKRSRSIAPVN</sequence>
<comment type="caution">
    <text evidence="1">The sequence shown here is derived from an EMBL/GenBank/DDBJ whole genome shotgun (WGS) entry which is preliminary data.</text>
</comment>
<dbReference type="Pfam" id="PF12796">
    <property type="entry name" value="Ank_2"/>
    <property type="match status" value="1"/>
</dbReference>
<accession>G2H1M0</accession>
<dbReference type="Gene3D" id="1.25.40.20">
    <property type="entry name" value="Ankyrin repeat-containing domain"/>
    <property type="match status" value="1"/>
</dbReference>
<organism evidence="1 2">
    <name type="scientific">Candidatus Regiella insecticola 5.15</name>
    <dbReference type="NCBI Taxonomy" id="1005043"/>
    <lineage>
        <taxon>Bacteria</taxon>
        <taxon>Pseudomonadati</taxon>
        <taxon>Pseudomonadota</taxon>
        <taxon>Gammaproteobacteria</taxon>
        <taxon>Enterobacterales</taxon>
        <taxon>Enterobacteriaceae</taxon>
        <taxon>aphid secondary symbionts</taxon>
        <taxon>Candidatus Regiella</taxon>
    </lineage>
</organism>
<dbReference type="AlphaFoldDB" id="G2H1M0"/>
<dbReference type="InterPro" id="IPR002110">
    <property type="entry name" value="Ankyrin_rpt"/>
</dbReference>
<dbReference type="SUPFAM" id="SSF48403">
    <property type="entry name" value="Ankyrin repeat"/>
    <property type="match status" value="1"/>
</dbReference>
<dbReference type="SUPFAM" id="SSF158842">
    <property type="entry name" value="PMT central region-like"/>
    <property type="match status" value="1"/>
</dbReference>
<keyword evidence="2" id="KW-1185">Reference proteome</keyword>
<evidence type="ECO:0000313" key="2">
    <source>
        <dbReference type="Proteomes" id="UP000004116"/>
    </source>
</evidence>
<dbReference type="EMBL" id="AGCA01000462">
    <property type="protein sequence ID" value="EGY28110.1"/>
    <property type="molecule type" value="Genomic_DNA"/>
</dbReference>
<dbReference type="InterPro" id="IPR036770">
    <property type="entry name" value="Ankyrin_rpt-contain_sf"/>
</dbReference>
<evidence type="ECO:0000313" key="1">
    <source>
        <dbReference type="EMBL" id="EGY28110.1"/>
    </source>
</evidence>
<dbReference type="Gene3D" id="1.20.140.180">
    <property type="match status" value="1"/>
</dbReference>